<evidence type="ECO:0000259" key="3">
    <source>
        <dbReference type="PROSITE" id="PS50234"/>
    </source>
</evidence>
<dbReference type="InterPro" id="IPR003903">
    <property type="entry name" value="UIM_dom"/>
</dbReference>
<keyword evidence="5" id="KW-1185">Reference proteome</keyword>
<dbReference type="InterPro" id="IPR027040">
    <property type="entry name" value="PSMD4"/>
</dbReference>
<dbReference type="CDD" id="cd01452">
    <property type="entry name" value="VWA_26S_proteasome_subunit"/>
    <property type="match status" value="1"/>
</dbReference>
<evidence type="ECO:0000313" key="5">
    <source>
        <dbReference type="Proteomes" id="UP001165090"/>
    </source>
</evidence>
<comment type="similarity">
    <text evidence="1">Belongs to the proteasome subunit S5A family.</text>
</comment>
<reference evidence="4 5" key="1">
    <citation type="journal article" date="2023" name="IScience">
        <title>Expanded male sex-determining region conserved during the evolution of homothallism in the green alga Volvox.</title>
        <authorList>
            <person name="Yamamoto K."/>
            <person name="Matsuzaki R."/>
            <person name="Mahakham W."/>
            <person name="Heman W."/>
            <person name="Sekimoto H."/>
            <person name="Kawachi M."/>
            <person name="Minakuchi Y."/>
            <person name="Toyoda A."/>
            <person name="Nozaki H."/>
        </authorList>
    </citation>
    <scope>NUCLEOTIDE SEQUENCE [LARGE SCALE GENOMIC DNA]</scope>
    <source>
        <strain evidence="4 5">NIES-4468</strain>
    </source>
</reference>
<dbReference type="PROSITE" id="PS50330">
    <property type="entry name" value="UIM"/>
    <property type="match status" value="3"/>
</dbReference>
<dbReference type="Pfam" id="PF02809">
    <property type="entry name" value="UIM"/>
    <property type="match status" value="3"/>
</dbReference>
<dbReference type="SMART" id="SM00726">
    <property type="entry name" value="UIM"/>
    <property type="match status" value="3"/>
</dbReference>
<name>A0ABQ5SPX7_9CHLO</name>
<protein>
    <recommendedName>
        <fullName evidence="3">VWFA domain-containing protein</fullName>
    </recommendedName>
</protein>
<dbReference type="EMBL" id="BSDZ01000116">
    <property type="protein sequence ID" value="GLI71681.1"/>
    <property type="molecule type" value="Genomic_DNA"/>
</dbReference>
<evidence type="ECO:0000313" key="4">
    <source>
        <dbReference type="EMBL" id="GLI71681.1"/>
    </source>
</evidence>
<accession>A0ABQ5SPX7</accession>
<dbReference type="PROSITE" id="PS50234">
    <property type="entry name" value="VWFA"/>
    <property type="match status" value="1"/>
</dbReference>
<keyword evidence="2" id="KW-0647">Proteasome</keyword>
<feature type="non-terminal residue" evidence="4">
    <location>
        <position position="1"/>
    </location>
</feature>
<dbReference type="InterPro" id="IPR002035">
    <property type="entry name" value="VWF_A"/>
</dbReference>
<dbReference type="SMART" id="SM00327">
    <property type="entry name" value="VWA"/>
    <property type="match status" value="1"/>
</dbReference>
<dbReference type="Proteomes" id="UP001165090">
    <property type="component" value="Unassembled WGS sequence"/>
</dbReference>
<dbReference type="Gene3D" id="3.40.50.410">
    <property type="entry name" value="von Willebrand factor, type A domain"/>
    <property type="match status" value="1"/>
</dbReference>
<feature type="domain" description="VWFA" evidence="3">
    <location>
        <begin position="24"/>
        <end position="206"/>
    </location>
</feature>
<proteinExistence type="inferred from homology"/>
<dbReference type="SUPFAM" id="SSF53300">
    <property type="entry name" value="vWA-like"/>
    <property type="match status" value="1"/>
</dbReference>
<sequence length="413" mass="41916">SSLDRLSELPDVFRRIGNISAMECTVVCIDNSEFSRDGDYAPTRFQAQADAVNLLAGAKTQAHPEATVGVLTMSGKTPRVLVTPTPDLGKVLNCMTNIEIDGECNVSSSVQIAQLALKHRQNKNQRQRIVIFVCSPVTEDKEKLVKIAKKLKKNNVAVDVVSFGAEDENQEKLEAFLEAVNSSGNSHLVTVPPGPVLSDVLISSPIFQGEGGSGFGFAGGVGGAGGGASGADGFEFGVDPNMDPELALALRVSLEEERDRQNRAAAAAAAAAGAAQAEGAGAGVSASAAEGATAVAGIAGAAATPGPVAVPGVGAAGVSGDMDLDEDALLQQALAMSMEIDNAAAAAQEAAAAANDVTTPAPTAAPVVTPGAPQVAVAPPPADLDVMDEDAELQLALQLSMQDSGPDNKEDQK</sequence>
<gene>
    <name evidence="4" type="ORF">VaNZ11_016963</name>
</gene>
<dbReference type="PANTHER" id="PTHR10223">
    <property type="entry name" value="26S PROTEASOME NON-ATPASE REGULATORY SUBUNIT 4"/>
    <property type="match status" value="1"/>
</dbReference>
<dbReference type="Pfam" id="PF13519">
    <property type="entry name" value="VWA_2"/>
    <property type="match status" value="1"/>
</dbReference>
<dbReference type="Gene3D" id="1.10.287.3990">
    <property type="match status" value="1"/>
</dbReference>
<dbReference type="InterPro" id="IPR036465">
    <property type="entry name" value="vWFA_dom_sf"/>
</dbReference>
<dbReference type="PANTHER" id="PTHR10223:SF0">
    <property type="entry name" value="26S PROTEASOME NON-ATPASE REGULATORY SUBUNIT 4"/>
    <property type="match status" value="1"/>
</dbReference>
<evidence type="ECO:0000256" key="1">
    <source>
        <dbReference type="ARBA" id="ARBA00005574"/>
    </source>
</evidence>
<comment type="caution">
    <text evidence="4">The sequence shown here is derived from an EMBL/GenBank/DDBJ whole genome shotgun (WGS) entry which is preliminary data.</text>
</comment>
<evidence type="ECO:0000256" key="2">
    <source>
        <dbReference type="ARBA" id="ARBA00022942"/>
    </source>
</evidence>
<organism evidence="4 5">
    <name type="scientific">Volvox africanus</name>
    <dbReference type="NCBI Taxonomy" id="51714"/>
    <lineage>
        <taxon>Eukaryota</taxon>
        <taxon>Viridiplantae</taxon>
        <taxon>Chlorophyta</taxon>
        <taxon>core chlorophytes</taxon>
        <taxon>Chlorophyceae</taxon>
        <taxon>CS clade</taxon>
        <taxon>Chlamydomonadales</taxon>
        <taxon>Volvocaceae</taxon>
        <taxon>Volvox</taxon>
    </lineage>
</organism>